<gene>
    <name evidence="5" type="ORF">IAI61_14260</name>
</gene>
<name>A0ABS3KRV7_9PROT</name>
<feature type="signal peptide" evidence="3">
    <location>
        <begin position="1"/>
        <end position="22"/>
    </location>
</feature>
<keyword evidence="3" id="KW-0732">Signal</keyword>
<feature type="compositionally biased region" description="Pro residues" evidence="2">
    <location>
        <begin position="179"/>
        <end position="207"/>
    </location>
</feature>
<dbReference type="PROSITE" id="PS51123">
    <property type="entry name" value="OMPA_2"/>
    <property type="match status" value="1"/>
</dbReference>
<dbReference type="InterPro" id="IPR036737">
    <property type="entry name" value="OmpA-like_sf"/>
</dbReference>
<feature type="chain" id="PRO_5045048752" evidence="3">
    <location>
        <begin position="23"/>
        <end position="207"/>
    </location>
</feature>
<dbReference type="RefSeq" id="WP_207418035.1">
    <property type="nucleotide sequence ID" value="NZ_CP061177.1"/>
</dbReference>
<evidence type="ECO:0000256" key="1">
    <source>
        <dbReference type="PROSITE-ProRule" id="PRU00473"/>
    </source>
</evidence>
<evidence type="ECO:0000256" key="3">
    <source>
        <dbReference type="SAM" id="SignalP"/>
    </source>
</evidence>
<evidence type="ECO:0000256" key="2">
    <source>
        <dbReference type="SAM" id="MobiDB-lite"/>
    </source>
</evidence>
<dbReference type="EMBL" id="JACTNG010000007">
    <property type="protein sequence ID" value="MBO1080199.1"/>
    <property type="molecule type" value="Genomic_DNA"/>
</dbReference>
<proteinExistence type="predicted"/>
<feature type="region of interest" description="Disordered" evidence="2">
    <location>
        <begin position="147"/>
        <end position="207"/>
    </location>
</feature>
<organism evidence="5 6">
    <name type="scientific">Roseomonas haemaphysalidis</name>
    <dbReference type="NCBI Taxonomy" id="2768162"/>
    <lineage>
        <taxon>Bacteria</taxon>
        <taxon>Pseudomonadati</taxon>
        <taxon>Pseudomonadota</taxon>
        <taxon>Alphaproteobacteria</taxon>
        <taxon>Acetobacterales</taxon>
        <taxon>Roseomonadaceae</taxon>
        <taxon>Roseomonas</taxon>
    </lineage>
</organism>
<keyword evidence="1" id="KW-0472">Membrane</keyword>
<accession>A0ABS3KRV7</accession>
<dbReference type="Gene3D" id="3.30.1330.60">
    <property type="entry name" value="OmpA-like domain"/>
    <property type="match status" value="1"/>
</dbReference>
<reference evidence="5 6" key="1">
    <citation type="submission" date="2020-09" db="EMBL/GenBank/DDBJ databases">
        <title>Roseomonas.</title>
        <authorList>
            <person name="Zhu W."/>
        </authorList>
    </citation>
    <scope>NUCLEOTIDE SEQUENCE [LARGE SCALE GENOMIC DNA]</scope>
    <source>
        <strain evidence="5 6">573</strain>
    </source>
</reference>
<feature type="domain" description="OmpA-like" evidence="4">
    <location>
        <begin position="31"/>
        <end position="144"/>
    </location>
</feature>
<evidence type="ECO:0000259" key="4">
    <source>
        <dbReference type="PROSITE" id="PS51123"/>
    </source>
</evidence>
<dbReference type="Proteomes" id="UP001518989">
    <property type="component" value="Unassembled WGS sequence"/>
</dbReference>
<comment type="caution">
    <text evidence="5">The sequence shown here is derived from an EMBL/GenBank/DDBJ whole genome shotgun (WGS) entry which is preliminary data.</text>
</comment>
<protein>
    <submittedName>
        <fullName evidence="5">OmpA family protein</fullName>
    </submittedName>
</protein>
<dbReference type="SUPFAM" id="SSF103088">
    <property type="entry name" value="OmpA-like"/>
    <property type="match status" value="1"/>
</dbReference>
<sequence>MMRHALLLALPLLAGLAVTAQAQPRDFKCIGAEQLEDDVFEVAFPAGSARPPTAARTPVAAAAALALADPSRNICVLGHATREGGQATTTELAARRAREVSEMLAVGHRIARDRIRAEARNPGFSRRTENREARSVTIVVLPAPLGSARPAAPAAERPAAVERPPAERPATAPRDSVPATPPASAPAPAAPPSTTPPVPPAEAPAKE</sequence>
<evidence type="ECO:0000313" key="5">
    <source>
        <dbReference type="EMBL" id="MBO1080199.1"/>
    </source>
</evidence>
<keyword evidence="6" id="KW-1185">Reference proteome</keyword>
<dbReference type="InterPro" id="IPR006665">
    <property type="entry name" value="OmpA-like"/>
</dbReference>
<dbReference type="Pfam" id="PF00691">
    <property type="entry name" value="OmpA"/>
    <property type="match status" value="1"/>
</dbReference>
<evidence type="ECO:0000313" key="6">
    <source>
        <dbReference type="Proteomes" id="UP001518989"/>
    </source>
</evidence>
<feature type="compositionally biased region" description="Low complexity" evidence="2">
    <location>
        <begin position="147"/>
        <end position="178"/>
    </location>
</feature>